<keyword evidence="6" id="KW-0808">Transferase</keyword>
<dbReference type="InterPro" id="IPR003660">
    <property type="entry name" value="HAMP_dom"/>
</dbReference>
<keyword evidence="10" id="KW-1133">Transmembrane helix</keyword>
<evidence type="ECO:0000259" key="11">
    <source>
        <dbReference type="PROSITE" id="PS50109"/>
    </source>
</evidence>
<dbReference type="SMART" id="SM00387">
    <property type="entry name" value="HATPase_c"/>
    <property type="match status" value="1"/>
</dbReference>
<comment type="caution">
    <text evidence="13">The sequence shown here is derived from an EMBL/GenBank/DDBJ whole genome shotgun (WGS) entry which is preliminary data.</text>
</comment>
<proteinExistence type="predicted"/>
<dbReference type="InterPro" id="IPR003661">
    <property type="entry name" value="HisK_dim/P_dom"/>
</dbReference>
<evidence type="ECO:0000256" key="9">
    <source>
        <dbReference type="ARBA" id="ARBA00022840"/>
    </source>
</evidence>
<keyword evidence="4" id="KW-1003">Cell membrane</keyword>
<dbReference type="EC" id="2.7.13.3" evidence="3"/>
<evidence type="ECO:0000256" key="8">
    <source>
        <dbReference type="ARBA" id="ARBA00022777"/>
    </source>
</evidence>
<dbReference type="SUPFAM" id="SSF158472">
    <property type="entry name" value="HAMP domain-like"/>
    <property type="match status" value="1"/>
</dbReference>
<dbReference type="SUPFAM" id="SSF47384">
    <property type="entry name" value="Homodimeric domain of signal transducing histidine kinase"/>
    <property type="match status" value="1"/>
</dbReference>
<dbReference type="InterPro" id="IPR050980">
    <property type="entry name" value="2C_sensor_his_kinase"/>
</dbReference>
<evidence type="ECO:0000259" key="12">
    <source>
        <dbReference type="PROSITE" id="PS50885"/>
    </source>
</evidence>
<dbReference type="InterPro" id="IPR004358">
    <property type="entry name" value="Sig_transdc_His_kin-like_C"/>
</dbReference>
<sequence>MRPRPGTPPEGCDGLLPRRLQRRRRWRQRWSHSLRLRLVTLFVVLALAMTAVFLGGFRAAFGSTGWRAVAQPLLSDYMGRVVDEIGSPPSVEKARELAARLPISLRISGPVVNWASDPDDERHRRRDWLTPRVPTAAGEDPWYVRRTADGHRITFGWSPRLMQQANDGFDGVMVALVLGLILLAYGVVHKLLRPLEDIRAGAERFGRGDFSRPIPLRRRDELGELAQHINTVAEDIKRMLDAKRALLLAVSHELRSPLTRARLNAELLPETPEGAAERAALLRDLNEMRDLISDLLEGERLSSPHAALQREPVDLPALAREVMQELVARGLPLAEAVQVDAASDLPALSLDRARVRLLLRNLLANALHHGAGPQPPRLSLHRAPTAPDEPDGVCIEVRDFGPGVPEDQLERLAEPFYRPDSARARGAGGGGVGLGMYLCRLVAQAHGGRLDLRLAKPGLAVTALLR</sequence>
<dbReference type="GO" id="GO:0000155">
    <property type="term" value="F:phosphorelay sensor kinase activity"/>
    <property type="evidence" value="ECO:0007669"/>
    <property type="project" value="InterPro"/>
</dbReference>
<dbReference type="PROSITE" id="PS50885">
    <property type="entry name" value="HAMP"/>
    <property type="match status" value="1"/>
</dbReference>
<dbReference type="SUPFAM" id="SSF55874">
    <property type="entry name" value="ATPase domain of HSP90 chaperone/DNA topoisomerase II/histidine kinase"/>
    <property type="match status" value="1"/>
</dbReference>
<keyword evidence="9" id="KW-0067">ATP-binding</keyword>
<keyword evidence="8 13" id="KW-0418">Kinase</keyword>
<feature type="domain" description="HAMP" evidence="12">
    <location>
        <begin position="189"/>
        <end position="241"/>
    </location>
</feature>
<dbReference type="PANTHER" id="PTHR44936">
    <property type="entry name" value="SENSOR PROTEIN CREC"/>
    <property type="match status" value="1"/>
</dbReference>
<feature type="transmembrane region" description="Helical" evidence="10">
    <location>
        <begin position="34"/>
        <end position="57"/>
    </location>
</feature>
<dbReference type="Gene3D" id="3.30.565.10">
    <property type="entry name" value="Histidine kinase-like ATPase, C-terminal domain"/>
    <property type="match status" value="1"/>
</dbReference>
<evidence type="ECO:0000313" key="13">
    <source>
        <dbReference type="EMBL" id="RDI29371.1"/>
    </source>
</evidence>
<evidence type="ECO:0000313" key="14">
    <source>
        <dbReference type="Proteomes" id="UP000255265"/>
    </source>
</evidence>
<dbReference type="Proteomes" id="UP000255265">
    <property type="component" value="Unassembled WGS sequence"/>
</dbReference>
<dbReference type="Pfam" id="PF02518">
    <property type="entry name" value="HATPase_c"/>
    <property type="match status" value="1"/>
</dbReference>
<dbReference type="CDD" id="cd00082">
    <property type="entry name" value="HisKA"/>
    <property type="match status" value="1"/>
</dbReference>
<protein>
    <recommendedName>
        <fullName evidence="3">histidine kinase</fullName>
        <ecNumber evidence="3">2.7.13.3</ecNumber>
    </recommendedName>
</protein>
<organism evidence="13 14">
    <name type="scientific">Pseudacidovorax intermedius</name>
    <dbReference type="NCBI Taxonomy" id="433924"/>
    <lineage>
        <taxon>Bacteria</taxon>
        <taxon>Pseudomonadati</taxon>
        <taxon>Pseudomonadota</taxon>
        <taxon>Betaproteobacteria</taxon>
        <taxon>Burkholderiales</taxon>
        <taxon>Comamonadaceae</taxon>
        <taxon>Pseudacidovorax</taxon>
    </lineage>
</organism>
<evidence type="ECO:0000256" key="7">
    <source>
        <dbReference type="ARBA" id="ARBA00022741"/>
    </source>
</evidence>
<evidence type="ECO:0000256" key="10">
    <source>
        <dbReference type="SAM" id="Phobius"/>
    </source>
</evidence>
<evidence type="ECO:0000256" key="4">
    <source>
        <dbReference type="ARBA" id="ARBA00022475"/>
    </source>
</evidence>
<comment type="catalytic activity">
    <reaction evidence="1">
        <text>ATP + protein L-histidine = ADP + protein N-phospho-L-histidine.</text>
        <dbReference type="EC" id="2.7.13.3"/>
    </reaction>
</comment>
<reference evidence="13 14" key="1">
    <citation type="submission" date="2018-07" db="EMBL/GenBank/DDBJ databases">
        <title>Genomic Encyclopedia of Type Strains, Phase IV (KMG-IV): sequencing the most valuable type-strain genomes for metagenomic binning, comparative biology and taxonomic classification.</title>
        <authorList>
            <person name="Goeker M."/>
        </authorList>
    </citation>
    <scope>NUCLEOTIDE SEQUENCE [LARGE SCALE GENOMIC DNA]</scope>
    <source>
        <strain evidence="13 14">DSM 21352</strain>
    </source>
</reference>
<keyword evidence="7" id="KW-0547">Nucleotide-binding</keyword>
<dbReference type="InterPro" id="IPR036890">
    <property type="entry name" value="HATPase_C_sf"/>
</dbReference>
<dbReference type="InterPro" id="IPR036097">
    <property type="entry name" value="HisK_dim/P_sf"/>
</dbReference>
<dbReference type="PROSITE" id="PS50109">
    <property type="entry name" value="HIS_KIN"/>
    <property type="match status" value="1"/>
</dbReference>
<keyword evidence="10" id="KW-0812">Transmembrane</keyword>
<gene>
    <name evidence="13" type="ORF">DFR41_1011127</name>
</gene>
<comment type="subcellular location">
    <subcellularLocation>
        <location evidence="2">Cell membrane</location>
        <topology evidence="2">Multi-pass membrane protein</topology>
    </subcellularLocation>
</comment>
<dbReference type="CDD" id="cd06225">
    <property type="entry name" value="HAMP"/>
    <property type="match status" value="1"/>
</dbReference>
<dbReference type="GO" id="GO:0005524">
    <property type="term" value="F:ATP binding"/>
    <property type="evidence" value="ECO:0007669"/>
    <property type="project" value="UniProtKB-KW"/>
</dbReference>
<dbReference type="Pfam" id="PF00672">
    <property type="entry name" value="HAMP"/>
    <property type="match status" value="1"/>
</dbReference>
<dbReference type="PANTHER" id="PTHR44936:SF10">
    <property type="entry name" value="SENSOR PROTEIN RSTB"/>
    <property type="match status" value="1"/>
</dbReference>
<dbReference type="RefSeq" id="WP_114801971.1">
    <property type="nucleotide sequence ID" value="NZ_QQAV01000001.1"/>
</dbReference>
<dbReference type="CDD" id="cd00075">
    <property type="entry name" value="HATPase"/>
    <property type="match status" value="1"/>
</dbReference>
<dbReference type="STRING" id="433924.NS331_17590"/>
<keyword evidence="14" id="KW-1185">Reference proteome</keyword>
<evidence type="ECO:0000256" key="3">
    <source>
        <dbReference type="ARBA" id="ARBA00012438"/>
    </source>
</evidence>
<name>A0A370FR86_9BURK</name>
<evidence type="ECO:0000256" key="5">
    <source>
        <dbReference type="ARBA" id="ARBA00022553"/>
    </source>
</evidence>
<dbReference type="InterPro" id="IPR003594">
    <property type="entry name" value="HATPase_dom"/>
</dbReference>
<dbReference type="AlphaFoldDB" id="A0A370FR86"/>
<dbReference type="PRINTS" id="PR00344">
    <property type="entry name" value="BCTRLSENSOR"/>
</dbReference>
<keyword evidence="10" id="KW-0472">Membrane</keyword>
<dbReference type="OrthoDB" id="9804645at2"/>
<evidence type="ECO:0000256" key="6">
    <source>
        <dbReference type="ARBA" id="ARBA00022679"/>
    </source>
</evidence>
<evidence type="ECO:0000256" key="2">
    <source>
        <dbReference type="ARBA" id="ARBA00004651"/>
    </source>
</evidence>
<dbReference type="InterPro" id="IPR005467">
    <property type="entry name" value="His_kinase_dom"/>
</dbReference>
<dbReference type="Gene3D" id="1.10.287.130">
    <property type="match status" value="1"/>
</dbReference>
<dbReference type="Gene3D" id="6.10.340.10">
    <property type="match status" value="1"/>
</dbReference>
<evidence type="ECO:0000256" key="1">
    <source>
        <dbReference type="ARBA" id="ARBA00000085"/>
    </source>
</evidence>
<dbReference type="GO" id="GO:0005886">
    <property type="term" value="C:plasma membrane"/>
    <property type="evidence" value="ECO:0007669"/>
    <property type="project" value="UniProtKB-SubCell"/>
</dbReference>
<dbReference type="EMBL" id="QQAV01000001">
    <property type="protein sequence ID" value="RDI29371.1"/>
    <property type="molecule type" value="Genomic_DNA"/>
</dbReference>
<feature type="domain" description="Histidine kinase" evidence="11">
    <location>
        <begin position="249"/>
        <end position="466"/>
    </location>
</feature>
<keyword evidence="5" id="KW-0597">Phosphoprotein</keyword>
<accession>A0A370FR86</accession>
<dbReference type="SMART" id="SM00304">
    <property type="entry name" value="HAMP"/>
    <property type="match status" value="1"/>
</dbReference>
<dbReference type="Pfam" id="PF00512">
    <property type="entry name" value="HisKA"/>
    <property type="match status" value="1"/>
</dbReference>
<dbReference type="SMART" id="SM00388">
    <property type="entry name" value="HisKA"/>
    <property type="match status" value="1"/>
</dbReference>